<dbReference type="STRING" id="1314782.A0A165UQX3"/>
<dbReference type="Gene3D" id="3.40.1000.10">
    <property type="entry name" value="Mog1/PsbP, alpha/beta/alpha sandwich"/>
    <property type="match status" value="1"/>
</dbReference>
<evidence type="ECO:0000256" key="1">
    <source>
        <dbReference type="ARBA" id="ARBA00010307"/>
    </source>
</evidence>
<dbReference type="SUPFAM" id="SSF55724">
    <property type="entry name" value="Mog1p/PsbP-like"/>
    <property type="match status" value="1"/>
</dbReference>
<dbReference type="GO" id="GO:0005634">
    <property type="term" value="C:nucleus"/>
    <property type="evidence" value="ECO:0007669"/>
    <property type="project" value="TreeGrafter"/>
</dbReference>
<dbReference type="Proteomes" id="UP000076761">
    <property type="component" value="Unassembled WGS sequence"/>
</dbReference>
<dbReference type="PANTHER" id="PTHR15837">
    <property type="entry name" value="RAN GUANINE NUCLEOTIDE RELEASE FACTOR"/>
    <property type="match status" value="1"/>
</dbReference>
<protein>
    <submittedName>
        <fullName evidence="4">Mog1p/PsbP-like protein</fullName>
    </submittedName>
</protein>
<dbReference type="InterPro" id="IPR016123">
    <property type="entry name" value="Mog1/PsbP_a/b/a-sand"/>
</dbReference>
<sequence length="178" mass="19642">MVSSVKELFGGAITITLPSRIINASDLREVPDTQEVFLYPDSSVSIIIDVLQRVDPEDSNEAARLHFANLAHDNDADNSIVHDIIVIPNDRGDNTPSPIVLAGTQSVKKFNQSVPDEVRILLALYRVKDKNVDLLLTYNVPVRAIDQGAVGEEGFKNVKEDFDRAVQTLRVVDFGLFA</sequence>
<keyword evidence="3" id="KW-0653">Protein transport</keyword>
<evidence type="ECO:0000256" key="2">
    <source>
        <dbReference type="ARBA" id="ARBA00022448"/>
    </source>
</evidence>
<evidence type="ECO:0000256" key="3">
    <source>
        <dbReference type="ARBA" id="ARBA00022927"/>
    </source>
</evidence>
<comment type="similarity">
    <text evidence="1">Belongs to the MOG1 family.</text>
</comment>
<dbReference type="GO" id="GO:0031267">
    <property type="term" value="F:small GTPase binding"/>
    <property type="evidence" value="ECO:0007669"/>
    <property type="project" value="TreeGrafter"/>
</dbReference>
<dbReference type="Pfam" id="PF04603">
    <property type="entry name" value="Mog1"/>
    <property type="match status" value="1"/>
</dbReference>
<dbReference type="GO" id="GO:0006606">
    <property type="term" value="P:protein import into nucleus"/>
    <property type="evidence" value="ECO:0007669"/>
    <property type="project" value="TreeGrafter"/>
</dbReference>
<dbReference type="AlphaFoldDB" id="A0A165UQX3"/>
<dbReference type="OrthoDB" id="10255285at2759"/>
<gene>
    <name evidence="4" type="ORF">NEOLEDRAFT_1154454</name>
</gene>
<dbReference type="EMBL" id="KV425557">
    <property type="protein sequence ID" value="KZT28561.1"/>
    <property type="molecule type" value="Genomic_DNA"/>
</dbReference>
<dbReference type="PANTHER" id="PTHR15837:SF0">
    <property type="entry name" value="RAN GUANINE NUCLEOTIDE RELEASE FACTOR"/>
    <property type="match status" value="1"/>
</dbReference>
<dbReference type="InterPro" id="IPR007681">
    <property type="entry name" value="Mog1"/>
</dbReference>
<organism evidence="4 5">
    <name type="scientific">Neolentinus lepideus HHB14362 ss-1</name>
    <dbReference type="NCBI Taxonomy" id="1314782"/>
    <lineage>
        <taxon>Eukaryota</taxon>
        <taxon>Fungi</taxon>
        <taxon>Dikarya</taxon>
        <taxon>Basidiomycota</taxon>
        <taxon>Agaricomycotina</taxon>
        <taxon>Agaricomycetes</taxon>
        <taxon>Gloeophyllales</taxon>
        <taxon>Gloeophyllaceae</taxon>
        <taxon>Neolentinus</taxon>
    </lineage>
</organism>
<accession>A0A165UQX3</accession>
<name>A0A165UQX3_9AGAM</name>
<evidence type="ECO:0000313" key="5">
    <source>
        <dbReference type="Proteomes" id="UP000076761"/>
    </source>
</evidence>
<keyword evidence="2" id="KW-0813">Transport</keyword>
<dbReference type="GO" id="GO:0005085">
    <property type="term" value="F:guanyl-nucleotide exchange factor activity"/>
    <property type="evidence" value="ECO:0007669"/>
    <property type="project" value="TreeGrafter"/>
</dbReference>
<proteinExistence type="inferred from homology"/>
<dbReference type="InParanoid" id="A0A165UQX3"/>
<reference evidence="4 5" key="1">
    <citation type="journal article" date="2016" name="Mol. Biol. Evol.">
        <title>Comparative Genomics of Early-Diverging Mushroom-Forming Fungi Provides Insights into the Origins of Lignocellulose Decay Capabilities.</title>
        <authorList>
            <person name="Nagy L.G."/>
            <person name="Riley R."/>
            <person name="Tritt A."/>
            <person name="Adam C."/>
            <person name="Daum C."/>
            <person name="Floudas D."/>
            <person name="Sun H."/>
            <person name="Yadav J.S."/>
            <person name="Pangilinan J."/>
            <person name="Larsson K.H."/>
            <person name="Matsuura K."/>
            <person name="Barry K."/>
            <person name="Labutti K."/>
            <person name="Kuo R."/>
            <person name="Ohm R.A."/>
            <person name="Bhattacharya S.S."/>
            <person name="Shirouzu T."/>
            <person name="Yoshinaga Y."/>
            <person name="Martin F.M."/>
            <person name="Grigoriev I.V."/>
            <person name="Hibbett D.S."/>
        </authorList>
    </citation>
    <scope>NUCLEOTIDE SEQUENCE [LARGE SCALE GENOMIC DNA]</scope>
    <source>
        <strain evidence="4 5">HHB14362 ss-1</strain>
    </source>
</reference>
<keyword evidence="5" id="KW-1185">Reference proteome</keyword>
<evidence type="ECO:0000313" key="4">
    <source>
        <dbReference type="EMBL" id="KZT28561.1"/>
    </source>
</evidence>
<dbReference type="FunCoup" id="A0A165UQX3">
    <property type="interactions" value="356"/>
</dbReference>